<gene>
    <name evidence="2" type="ORF">C7S16_4837</name>
</gene>
<dbReference type="AlphaFoldDB" id="A0AAW9CRG8"/>
<protein>
    <submittedName>
        <fullName evidence="2">Uncharacterized protein</fullName>
    </submittedName>
</protein>
<organism evidence="2 3">
    <name type="scientific">Burkholderia thailandensis</name>
    <dbReference type="NCBI Taxonomy" id="57975"/>
    <lineage>
        <taxon>Bacteria</taxon>
        <taxon>Pseudomonadati</taxon>
        <taxon>Pseudomonadota</taxon>
        <taxon>Betaproteobacteria</taxon>
        <taxon>Burkholderiales</taxon>
        <taxon>Burkholderiaceae</taxon>
        <taxon>Burkholderia</taxon>
        <taxon>pseudomallei group</taxon>
    </lineage>
</organism>
<accession>A0AAW9CRG8</accession>
<sequence>MKRRAASRAPPAALRLSRRSAASFHRPFRPRRPASPASGDIEPPRATSGRAVRALRRDLARSERAPPVRRPAVRAPCASSARALLPPPLDVAPRGRSRKRNARRARCGFRRSAPPRHGHVTLFHASRFDIVIQSS</sequence>
<comment type="caution">
    <text evidence="2">The sequence shown here is derived from an EMBL/GenBank/DDBJ whole genome shotgun (WGS) entry which is preliminary data.</text>
</comment>
<feature type="compositionally biased region" description="Low complexity" evidence="1">
    <location>
        <begin position="7"/>
        <end position="25"/>
    </location>
</feature>
<proteinExistence type="predicted"/>
<dbReference type="EMBL" id="QXCT01000001">
    <property type="protein sequence ID" value="MDW9251209.1"/>
    <property type="molecule type" value="Genomic_DNA"/>
</dbReference>
<feature type="compositionally biased region" description="Basic residues" evidence="1">
    <location>
        <begin position="95"/>
        <end position="113"/>
    </location>
</feature>
<feature type="region of interest" description="Disordered" evidence="1">
    <location>
        <begin position="1"/>
        <end position="113"/>
    </location>
</feature>
<evidence type="ECO:0000313" key="2">
    <source>
        <dbReference type="EMBL" id="MDW9251209.1"/>
    </source>
</evidence>
<feature type="compositionally biased region" description="Low complexity" evidence="1">
    <location>
        <begin position="73"/>
        <end position="83"/>
    </location>
</feature>
<reference evidence="2" key="1">
    <citation type="submission" date="2018-08" db="EMBL/GenBank/DDBJ databases">
        <title>Identification of Burkholderia cepacia strains that express a Burkholderia pseudomallei-like capsular polysaccharide.</title>
        <authorList>
            <person name="Burtnick M.N."/>
            <person name="Vongsouvath M."/>
            <person name="Newton P."/>
            <person name="Wuthiekanun V."/>
            <person name="Limmathurotsakul D."/>
            <person name="Brett P.J."/>
            <person name="Chantratita N."/>
            <person name="Dance D.A."/>
        </authorList>
    </citation>
    <scope>NUCLEOTIDE SEQUENCE</scope>
    <source>
        <strain evidence="2">SBXCC001</strain>
    </source>
</reference>
<name>A0AAW9CRG8_BURTH</name>
<evidence type="ECO:0000256" key="1">
    <source>
        <dbReference type="SAM" id="MobiDB-lite"/>
    </source>
</evidence>
<evidence type="ECO:0000313" key="3">
    <source>
        <dbReference type="Proteomes" id="UP001272137"/>
    </source>
</evidence>
<dbReference type="Proteomes" id="UP001272137">
    <property type="component" value="Unassembled WGS sequence"/>
</dbReference>
<feature type="compositionally biased region" description="Basic and acidic residues" evidence="1">
    <location>
        <begin position="55"/>
        <end position="66"/>
    </location>
</feature>